<keyword evidence="3" id="KW-1185">Reference proteome</keyword>
<evidence type="ECO:0000256" key="1">
    <source>
        <dbReference type="SAM" id="Phobius"/>
    </source>
</evidence>
<keyword evidence="1" id="KW-0812">Transmembrane</keyword>
<dbReference type="HOGENOM" id="CLU_020336_49_3_1"/>
<gene>
    <name evidence="2" type="ordered locus">VIT_03s0017g02230</name>
</gene>
<accession>D7TUG6</accession>
<dbReference type="EMBL" id="FN596248">
    <property type="protein sequence ID" value="CBI34141.3"/>
    <property type="molecule type" value="Genomic_DNA"/>
</dbReference>
<dbReference type="AlphaFoldDB" id="D7TUG6"/>
<reference evidence="3" key="1">
    <citation type="journal article" date="2007" name="Nature">
        <title>The grapevine genome sequence suggests ancestral hexaploidization in major angiosperm phyla.</title>
        <authorList>
            <consortium name="The French-Italian Public Consortium for Grapevine Genome Characterization."/>
            <person name="Jaillon O."/>
            <person name="Aury J.-M."/>
            <person name="Noel B."/>
            <person name="Policriti A."/>
            <person name="Clepet C."/>
            <person name="Casagrande A."/>
            <person name="Choisne N."/>
            <person name="Aubourg S."/>
            <person name="Vitulo N."/>
            <person name="Jubin C."/>
            <person name="Vezzi A."/>
            <person name="Legeai F."/>
            <person name="Hugueney P."/>
            <person name="Dasilva C."/>
            <person name="Horner D."/>
            <person name="Mica E."/>
            <person name="Jublot D."/>
            <person name="Poulain J."/>
            <person name="Bruyere C."/>
            <person name="Billault A."/>
            <person name="Segurens B."/>
            <person name="Gouyvenoux M."/>
            <person name="Ugarte E."/>
            <person name="Cattonaro F."/>
            <person name="Anthouard V."/>
            <person name="Vico V."/>
            <person name="Del Fabbro C."/>
            <person name="Alaux M."/>
            <person name="Di Gaspero G."/>
            <person name="Dumas V."/>
            <person name="Felice N."/>
            <person name="Paillard S."/>
            <person name="Juman I."/>
            <person name="Moroldo M."/>
            <person name="Scalabrin S."/>
            <person name="Canaguier A."/>
            <person name="Le Clainche I."/>
            <person name="Malacrida G."/>
            <person name="Durand E."/>
            <person name="Pesole G."/>
            <person name="Laucou V."/>
            <person name="Chatelet P."/>
            <person name="Merdinoglu D."/>
            <person name="Delledonne M."/>
            <person name="Pezzotti M."/>
            <person name="Lecharny A."/>
            <person name="Scarpelli C."/>
            <person name="Artiguenave F."/>
            <person name="Pe M.E."/>
            <person name="Valle G."/>
            <person name="Morgante M."/>
            <person name="Caboche M."/>
            <person name="Adam-Blondon A.-F."/>
            <person name="Weissenbach J."/>
            <person name="Quetier F."/>
            <person name="Wincker P."/>
        </authorList>
    </citation>
    <scope>NUCLEOTIDE SEQUENCE [LARGE SCALE GENOMIC DNA]</scope>
    <source>
        <strain evidence="3">cv. Pinot noir / PN40024</strain>
    </source>
</reference>
<dbReference type="PaxDb" id="29760-VIT_03s0017g02230.t01"/>
<keyword evidence="1" id="KW-1133">Transmembrane helix</keyword>
<dbReference type="PANTHER" id="PTHR45763">
    <property type="entry name" value="HYDROLASE, ALPHA/BETA FOLD FAMILY PROTEIN, EXPRESSED-RELATED"/>
    <property type="match status" value="1"/>
</dbReference>
<organism evidence="2 3">
    <name type="scientific">Vitis vinifera</name>
    <name type="common">Grape</name>
    <dbReference type="NCBI Taxonomy" id="29760"/>
    <lineage>
        <taxon>Eukaryota</taxon>
        <taxon>Viridiplantae</taxon>
        <taxon>Streptophyta</taxon>
        <taxon>Embryophyta</taxon>
        <taxon>Tracheophyta</taxon>
        <taxon>Spermatophyta</taxon>
        <taxon>Magnoliopsida</taxon>
        <taxon>eudicotyledons</taxon>
        <taxon>Gunneridae</taxon>
        <taxon>Pentapetalae</taxon>
        <taxon>rosids</taxon>
        <taxon>Vitales</taxon>
        <taxon>Vitaceae</taxon>
        <taxon>Viteae</taxon>
        <taxon>Vitis</taxon>
    </lineage>
</organism>
<proteinExistence type="predicted"/>
<dbReference type="PANTHER" id="PTHR45763:SF51">
    <property type="entry name" value="ALPHA_BETA-HYDROLASES SUPERFAMILY PROTEIN"/>
    <property type="match status" value="1"/>
</dbReference>
<keyword evidence="1" id="KW-0472">Membrane</keyword>
<dbReference type="Proteomes" id="UP000009183">
    <property type="component" value="Chromosome 3"/>
</dbReference>
<evidence type="ECO:0000313" key="3">
    <source>
        <dbReference type="Proteomes" id="UP000009183"/>
    </source>
</evidence>
<dbReference type="InParanoid" id="D7TUG6"/>
<protein>
    <submittedName>
        <fullName evidence="2">Uncharacterized protein</fullName>
    </submittedName>
</protein>
<sequence length="158" mass="18981">MRLLERERKKDQWALRVAHYTPWLTYWWNTQKWFPACSVAEHTTDIISHQDKKLMLKLSKKMEYMAHVRQQEEFESTHRDLMIGFRTWEFDPMDLKNPFPNNEGSVHLWHGDEYAIMLVSLQRYIAQQLPWIIFVDIHLMTSSILSASFLSSIIPLFP</sequence>
<name>D7TUG6_VITVI</name>
<evidence type="ECO:0000313" key="2">
    <source>
        <dbReference type="EMBL" id="CBI34141.3"/>
    </source>
</evidence>
<dbReference type="eggNOG" id="ENOG502QS8H">
    <property type="taxonomic scope" value="Eukaryota"/>
</dbReference>
<feature type="transmembrane region" description="Helical" evidence="1">
    <location>
        <begin position="131"/>
        <end position="157"/>
    </location>
</feature>